<evidence type="ECO:0000313" key="3">
    <source>
        <dbReference type="Proteomes" id="UP000199759"/>
    </source>
</evidence>
<sequence>MTDERFRQILSAYGANPQRWPSAERAQAEAFAARHPSQLAAALAAEAELDALLGKAERQPGELLQRRILRSLPEPAVWNWRAPVAAAAALVIGVMLGFSSGALITPADEVETYYADAFTGLDEDWADWLGGDA</sequence>
<organism evidence="2 3">
    <name type="scientific">Maricaulis salignorans</name>
    <dbReference type="NCBI Taxonomy" id="144026"/>
    <lineage>
        <taxon>Bacteria</taxon>
        <taxon>Pseudomonadati</taxon>
        <taxon>Pseudomonadota</taxon>
        <taxon>Alphaproteobacteria</taxon>
        <taxon>Maricaulales</taxon>
        <taxon>Maricaulaceae</taxon>
        <taxon>Maricaulis</taxon>
    </lineage>
</organism>
<evidence type="ECO:0000256" key="1">
    <source>
        <dbReference type="SAM" id="Phobius"/>
    </source>
</evidence>
<name>A0A1G9Q0M5_9PROT</name>
<keyword evidence="3" id="KW-1185">Reference proteome</keyword>
<keyword evidence="1" id="KW-1133">Transmembrane helix</keyword>
<dbReference type="AlphaFoldDB" id="A0A1G9Q0M5"/>
<reference evidence="2 3" key="1">
    <citation type="submission" date="2016-10" db="EMBL/GenBank/DDBJ databases">
        <authorList>
            <person name="de Groot N.N."/>
        </authorList>
    </citation>
    <scope>NUCLEOTIDE SEQUENCE [LARGE SCALE GENOMIC DNA]</scope>
    <source>
        <strain evidence="2 3">DSM 16077</strain>
    </source>
</reference>
<proteinExistence type="predicted"/>
<gene>
    <name evidence="2" type="ORF">SAMN04488568_104114</name>
</gene>
<dbReference type="Proteomes" id="UP000199759">
    <property type="component" value="Unassembled WGS sequence"/>
</dbReference>
<accession>A0A1G9Q0M5</accession>
<dbReference type="RefSeq" id="WP_091767857.1">
    <property type="nucleotide sequence ID" value="NZ_FNHG01000004.1"/>
</dbReference>
<keyword evidence="1" id="KW-0472">Membrane</keyword>
<keyword evidence="1" id="KW-0812">Transmembrane</keyword>
<dbReference type="STRING" id="144026.SAMN04488568_104114"/>
<feature type="transmembrane region" description="Helical" evidence="1">
    <location>
        <begin position="84"/>
        <end position="104"/>
    </location>
</feature>
<protein>
    <submittedName>
        <fullName evidence="2">Uncharacterized protein</fullName>
    </submittedName>
</protein>
<dbReference type="EMBL" id="FNHG01000004">
    <property type="protein sequence ID" value="SDM04549.1"/>
    <property type="molecule type" value="Genomic_DNA"/>
</dbReference>
<dbReference type="OrthoDB" id="7632164at2"/>
<evidence type="ECO:0000313" key="2">
    <source>
        <dbReference type="EMBL" id="SDM04549.1"/>
    </source>
</evidence>